<name>A0AAD6D442_9EURO</name>
<reference evidence="1 2" key="1">
    <citation type="journal article" date="2023" name="IMA Fungus">
        <title>Comparative genomic study of the Penicillium genus elucidates a diverse pangenome and 15 lateral gene transfer events.</title>
        <authorList>
            <person name="Petersen C."/>
            <person name="Sorensen T."/>
            <person name="Nielsen M.R."/>
            <person name="Sondergaard T.E."/>
            <person name="Sorensen J.L."/>
            <person name="Fitzpatrick D.A."/>
            <person name="Frisvad J.C."/>
            <person name="Nielsen K.L."/>
        </authorList>
    </citation>
    <scope>NUCLEOTIDE SEQUENCE [LARGE SCALE GENOMIC DNA]</scope>
    <source>
        <strain evidence="1 2">IBT 35679</strain>
    </source>
</reference>
<accession>A0AAD6D442</accession>
<evidence type="ECO:0000313" key="2">
    <source>
        <dbReference type="Proteomes" id="UP001220324"/>
    </source>
</evidence>
<dbReference type="PANTHER" id="PTHR43647:SF4">
    <property type="entry name" value="KETOREDUCTASE (KR) DOMAIN-CONTAINING PROTEIN"/>
    <property type="match status" value="1"/>
</dbReference>
<dbReference type="GO" id="GO:0000253">
    <property type="term" value="F:3-beta-hydroxysteroid 3-dehydrogenase (NADP+) activity"/>
    <property type="evidence" value="ECO:0007669"/>
    <property type="project" value="TreeGrafter"/>
</dbReference>
<dbReference type="PANTHER" id="PTHR43647">
    <property type="entry name" value="DEHYDROGENASE"/>
    <property type="match status" value="1"/>
</dbReference>
<sequence length="333" mass="36734">MNGTVLITGANGSLALGFTKSFLSLYPNHTLIATVRNPSPEKDPNTAKLVQLVSKYPKANVLIEGLDLSNLANVRSFAEKLSTRIHARELPRLTAVICNAASISLGGGQKFTSDGYETTFQISHLSHYLLVLKLLDSMDVRSGRIVMLGSITHYIDKPNPFYSLKTYAPDDIEELVKPGPDLPSLVYDRGFQRYGMAKLANVTFANDLNRRLKKDPKLSNVFAMSMDPGGLPSSRGQAEQKFSLRLIFGVINFMMPVLKHLTTEFRTTDDSGRDLAAVSVDPVFHGKSGYFVGQIQGNSTPASDDLEWQKRLWNACWKWAGLSDGETILQDCS</sequence>
<keyword evidence="2" id="KW-1185">Reference proteome</keyword>
<dbReference type="GO" id="GO:0005811">
    <property type="term" value="C:lipid droplet"/>
    <property type="evidence" value="ECO:0007669"/>
    <property type="project" value="TreeGrafter"/>
</dbReference>
<comment type="caution">
    <text evidence="1">The sequence shown here is derived from an EMBL/GenBank/DDBJ whole genome shotgun (WGS) entry which is preliminary data.</text>
</comment>
<dbReference type="SUPFAM" id="SSF51735">
    <property type="entry name" value="NAD(P)-binding Rossmann-fold domains"/>
    <property type="match status" value="1"/>
</dbReference>
<organism evidence="1 2">
    <name type="scientific">Penicillium frequentans</name>
    <dbReference type="NCBI Taxonomy" id="3151616"/>
    <lineage>
        <taxon>Eukaryota</taxon>
        <taxon>Fungi</taxon>
        <taxon>Dikarya</taxon>
        <taxon>Ascomycota</taxon>
        <taxon>Pezizomycotina</taxon>
        <taxon>Eurotiomycetes</taxon>
        <taxon>Eurotiomycetidae</taxon>
        <taxon>Eurotiales</taxon>
        <taxon>Aspergillaceae</taxon>
        <taxon>Penicillium</taxon>
    </lineage>
</organism>
<evidence type="ECO:0008006" key="3">
    <source>
        <dbReference type="Google" id="ProtNLM"/>
    </source>
</evidence>
<dbReference type="InterPro" id="IPR051593">
    <property type="entry name" value="Ergosterol_Biosynth_ERG27"/>
</dbReference>
<proteinExistence type="predicted"/>
<dbReference type="InterPro" id="IPR036291">
    <property type="entry name" value="NAD(P)-bd_dom_sf"/>
</dbReference>
<dbReference type="EMBL" id="JAQIZZ010000002">
    <property type="protein sequence ID" value="KAJ5553306.1"/>
    <property type="molecule type" value="Genomic_DNA"/>
</dbReference>
<dbReference type="Proteomes" id="UP001220324">
    <property type="component" value="Unassembled WGS sequence"/>
</dbReference>
<protein>
    <recommendedName>
        <fullName evidence="3">WW domain-containing oxidoreductase</fullName>
    </recommendedName>
</protein>
<gene>
    <name evidence="1" type="ORF">N7494_002684</name>
</gene>
<dbReference type="GO" id="GO:0005741">
    <property type="term" value="C:mitochondrial outer membrane"/>
    <property type="evidence" value="ECO:0007669"/>
    <property type="project" value="TreeGrafter"/>
</dbReference>
<dbReference type="Gene3D" id="3.40.50.720">
    <property type="entry name" value="NAD(P)-binding Rossmann-like Domain"/>
    <property type="match status" value="1"/>
</dbReference>
<dbReference type="AlphaFoldDB" id="A0AAD6D442"/>
<evidence type="ECO:0000313" key="1">
    <source>
        <dbReference type="EMBL" id="KAJ5553306.1"/>
    </source>
</evidence>
<dbReference type="GO" id="GO:0005789">
    <property type="term" value="C:endoplasmic reticulum membrane"/>
    <property type="evidence" value="ECO:0007669"/>
    <property type="project" value="TreeGrafter"/>
</dbReference>